<reference evidence="1" key="1">
    <citation type="submission" date="2022-10" db="EMBL/GenBank/DDBJ databases">
        <title>Genome Sequence of Xylaria curta.</title>
        <authorList>
            <person name="Buettner E."/>
        </authorList>
    </citation>
    <scope>NUCLEOTIDE SEQUENCE</scope>
    <source>
        <strain evidence="1">Babe10</strain>
    </source>
</reference>
<gene>
    <name evidence="1" type="ORF">NUW58_g4997</name>
</gene>
<comment type="caution">
    <text evidence="1">The sequence shown here is derived from an EMBL/GenBank/DDBJ whole genome shotgun (WGS) entry which is preliminary data.</text>
</comment>
<evidence type="ECO:0000313" key="1">
    <source>
        <dbReference type="EMBL" id="KAJ2986499.1"/>
    </source>
</evidence>
<organism evidence="1 2">
    <name type="scientific">Xylaria curta</name>
    <dbReference type="NCBI Taxonomy" id="42375"/>
    <lineage>
        <taxon>Eukaryota</taxon>
        <taxon>Fungi</taxon>
        <taxon>Dikarya</taxon>
        <taxon>Ascomycota</taxon>
        <taxon>Pezizomycotina</taxon>
        <taxon>Sordariomycetes</taxon>
        <taxon>Xylariomycetidae</taxon>
        <taxon>Xylariales</taxon>
        <taxon>Xylariaceae</taxon>
        <taxon>Xylaria</taxon>
    </lineage>
</organism>
<evidence type="ECO:0000313" key="2">
    <source>
        <dbReference type="Proteomes" id="UP001143856"/>
    </source>
</evidence>
<keyword evidence="2" id="KW-1185">Reference proteome</keyword>
<proteinExistence type="predicted"/>
<accession>A0ACC1P6H8</accession>
<name>A0ACC1P6H8_9PEZI</name>
<protein>
    <submittedName>
        <fullName evidence="1">Uncharacterized protein</fullName>
    </submittedName>
</protein>
<dbReference type="EMBL" id="JAPDGR010000938">
    <property type="protein sequence ID" value="KAJ2986499.1"/>
    <property type="molecule type" value="Genomic_DNA"/>
</dbReference>
<dbReference type="Proteomes" id="UP001143856">
    <property type="component" value="Unassembled WGS sequence"/>
</dbReference>
<sequence>MARFTEGSVVDRPRTRARLGSAELASRYDLDNFLCERRRALREAKAAERNSLHHSGGNSEEAGTEVPDSSDVDPWRVYYEDIGYRPLSFSGSGSSDTESSTSPSEDPLVSIYRNIGYLSPLDDSTLRLLDQVLSDPNMGKTGGRINTQDVANFRIGLGERNVELEPCRDAHLHHINSLSPKKKKETKSERKRHALAWELDLKKTKDDPQEPVFQRTIMMSMIDRHRFIYDRTDNLRVLDFAVERTWKCPPMPSRALWEKNPRLLTQSKADLALAFRQYAIFRKENWRELPNAMRSVFCYEGEATGREVRVFHFMTIEGKNSDKGPDDTAALGQNLNNASQSLHNMYELFREAGKDHINVFFDKVRFFSAVSTSKGIKIRIHRACLTKEFRKPVQDGQVDEVPPAHSIVDGYPLQFVFDDFFEASATDFMRKKVVGIFEKIMVGYAIGELRGYLQKAAEAVEAKCLKYKSDNGRRLDHDIGYYLYGMPLPGQKNGDTTSVASQVNFSTQIAKQRLDELGIISQKPDNNQQESTQEPGPSMAESTASEVPNLITSRKRQRTS</sequence>